<accession>A0A553H373</accession>
<gene>
    <name evidence="1" type="ORF">FM069_03110</name>
</gene>
<dbReference type="EMBL" id="VJOY01000002">
    <property type="protein sequence ID" value="TRX76192.1"/>
    <property type="molecule type" value="Genomic_DNA"/>
</dbReference>
<keyword evidence="2" id="KW-1185">Reference proteome</keyword>
<dbReference type="InterPro" id="IPR007396">
    <property type="entry name" value="TR_PAI2-type"/>
</dbReference>
<protein>
    <submittedName>
        <fullName evidence="1">FMN-binding negative transcriptional regulator</fullName>
    </submittedName>
</protein>
<evidence type="ECO:0000313" key="1">
    <source>
        <dbReference type="EMBL" id="TRX76192.1"/>
    </source>
</evidence>
<sequence length="208" mass="23618">MSQCPFHYTDYRCTDEAAIGRFVDAFPLALITSVADGRFCSSHIPLLRNPDGSLFGHVDRRNPQFEGRSAFDAHIVFMGPSSYVPPEGYRNRQLPTWNYLAVHMDARIEVIDREPEALAILERTAERLAHYGSAYRVDPQDPRVVANLPHILGLAIDPLRVEGRFKLSQDKREEDRDAALDWFIEAQGRDLRGLLDALKDFAKPDAPR</sequence>
<organism evidence="1 2">
    <name type="scientific">Pseudomonas mangiferae</name>
    <dbReference type="NCBI Taxonomy" id="2593654"/>
    <lineage>
        <taxon>Bacteria</taxon>
        <taxon>Pseudomonadati</taxon>
        <taxon>Pseudomonadota</taxon>
        <taxon>Gammaproteobacteria</taxon>
        <taxon>Pseudomonadales</taxon>
        <taxon>Pseudomonadaceae</taxon>
        <taxon>Pseudomonas</taxon>
    </lineage>
</organism>
<name>A0A553H373_9PSED</name>
<evidence type="ECO:0000313" key="2">
    <source>
        <dbReference type="Proteomes" id="UP000315235"/>
    </source>
</evidence>
<reference evidence="1 2" key="1">
    <citation type="submission" date="2019-07" db="EMBL/GenBank/DDBJ databases">
        <title>Pseudomonas mangiferae sp. nov., isolated from bark of mango tree in Thailand.</title>
        <authorList>
            <person name="Srisuk N."/>
            <person name="Anurat P."/>
        </authorList>
    </citation>
    <scope>NUCLEOTIDE SEQUENCE [LARGE SCALE GENOMIC DNA]</scope>
    <source>
        <strain evidence="1 2">DMKU_BBB3-04</strain>
    </source>
</reference>
<dbReference type="RefSeq" id="WP_143486820.1">
    <property type="nucleotide sequence ID" value="NZ_VJOY01000002.1"/>
</dbReference>
<dbReference type="Pfam" id="PF04299">
    <property type="entry name" value="FMN_bind_2"/>
    <property type="match status" value="1"/>
</dbReference>
<comment type="caution">
    <text evidence="1">The sequence shown here is derived from an EMBL/GenBank/DDBJ whole genome shotgun (WGS) entry which is preliminary data.</text>
</comment>
<dbReference type="OrthoDB" id="9794948at2"/>
<dbReference type="Proteomes" id="UP000315235">
    <property type="component" value="Unassembled WGS sequence"/>
</dbReference>
<dbReference type="InterPro" id="IPR012349">
    <property type="entry name" value="Split_barrel_FMN-bd"/>
</dbReference>
<dbReference type="Gene3D" id="2.30.110.10">
    <property type="entry name" value="Electron Transport, Fmn-binding Protein, Chain A"/>
    <property type="match status" value="1"/>
</dbReference>
<dbReference type="PANTHER" id="PTHR35802">
    <property type="entry name" value="PROTEASE SYNTHASE AND SPORULATION PROTEIN PAI 2"/>
    <property type="match status" value="1"/>
</dbReference>
<dbReference type="SUPFAM" id="SSF50475">
    <property type="entry name" value="FMN-binding split barrel"/>
    <property type="match status" value="1"/>
</dbReference>
<dbReference type="AlphaFoldDB" id="A0A553H373"/>
<proteinExistence type="predicted"/>
<dbReference type="PANTHER" id="PTHR35802:SF1">
    <property type="entry name" value="PROTEASE SYNTHASE AND SPORULATION PROTEIN PAI 2"/>
    <property type="match status" value="1"/>
</dbReference>